<feature type="domain" description="Mannosylglycerate hydrolase MGH1-like glycoside hydrolase" evidence="2">
    <location>
        <begin position="315"/>
        <end position="622"/>
    </location>
</feature>
<gene>
    <name evidence="3" type="ORF">ACFSMZ_01615</name>
</gene>
<proteinExistence type="predicted"/>
<keyword evidence="4" id="KW-1185">Reference proteome</keyword>
<accession>A0ABW5DEM4</accession>
<dbReference type="Pfam" id="PF22422">
    <property type="entry name" value="MGH1-like_GH"/>
    <property type="match status" value="1"/>
</dbReference>
<sequence length="734" mass="83470">MGFEDPLTPKPDEIATTRTPQFFIAGNAPLQERRPRTLKHGDTFAIFDHNGDVLSGPGSLDGMFHRDTRYLSHFMLTVRGERPLLLSSALRDDNALLIFDLANPDLEDSEGNIFLQHDRIHIRRTRFIWRDTCFERLSLHNFDEHTHQVPVEMTFAADFADLFEVRGTDRKRRGTYNPPVVEDRKVVLSYTGLDGVRRQTILRFDEQPDELTEDRAVYNVELEPGQTKQYFIEIACQRAPAEMSPRRQYFSGLREARREAQSSLRRAAAVISSNDIFNEAIRRSMADLYMLVTRTEHGPYPYAGIPWFSTVFGRDALITAAEVLWMDPSIAKGVLRHLAANQATEEDPEADAEPGKILHEVRYGEMAELKEVPFRRYYGSVDSTPLFIMLAGAYFERTNDIETVRELWPNIKAALEWVQKYGDRDGDGFVEYGRRTTAGLANQGWKDSWDAVFHANGELARGPIALCELQAYVYAAWKAAALIAEHLGFQDEAPVYQARAEDLRARFDEVFFDQELRTYVLALDGDKRPCRVRTSNAGHALLTGIAYPERAHDVVRTLMDPTFFSGWGIRTVATTEARYNPMSYHNGSIWPHDNALIAAGFARYGYRVEAAKIFDGLFDAATYIELRRLPELFCGFPRQRHRGPTFYPVACSPQAWAAGAPLFLMKSCLGMSFDPVGNSVSFHQPCLPEFLDMLILRRIRLPGGRVDVMLRKVGEEVVVQVLDREGDVRVLTAY</sequence>
<dbReference type="InterPro" id="IPR012341">
    <property type="entry name" value="6hp_glycosidase-like_sf"/>
</dbReference>
<dbReference type="Proteomes" id="UP001597373">
    <property type="component" value="Unassembled WGS sequence"/>
</dbReference>
<evidence type="ECO:0000259" key="1">
    <source>
        <dbReference type="Pfam" id="PF14742"/>
    </source>
</evidence>
<dbReference type="EMBL" id="JBHUIR010000006">
    <property type="protein sequence ID" value="MFD2258466.1"/>
    <property type="molecule type" value="Genomic_DNA"/>
</dbReference>
<dbReference type="InterPro" id="IPR032856">
    <property type="entry name" value="GDE_N_bis"/>
</dbReference>
<organism evidence="3 4">
    <name type="scientific">Chelativorans composti</name>
    <dbReference type="NCBI Taxonomy" id="768533"/>
    <lineage>
        <taxon>Bacteria</taxon>
        <taxon>Pseudomonadati</taxon>
        <taxon>Pseudomonadota</taxon>
        <taxon>Alphaproteobacteria</taxon>
        <taxon>Hyphomicrobiales</taxon>
        <taxon>Phyllobacteriaceae</taxon>
        <taxon>Chelativorans</taxon>
    </lineage>
</organism>
<dbReference type="Pfam" id="PF14742">
    <property type="entry name" value="GDE_N_bis"/>
    <property type="match status" value="1"/>
</dbReference>
<evidence type="ECO:0000259" key="2">
    <source>
        <dbReference type="Pfam" id="PF22422"/>
    </source>
</evidence>
<dbReference type="InterPro" id="IPR008928">
    <property type="entry name" value="6-hairpin_glycosidase_sf"/>
</dbReference>
<protein>
    <submittedName>
        <fullName evidence="3">Amylo-alpha-1,6-glucosidase</fullName>
    </submittedName>
</protein>
<dbReference type="SUPFAM" id="SSF48208">
    <property type="entry name" value="Six-hairpin glycosidases"/>
    <property type="match status" value="1"/>
</dbReference>
<name>A0ABW5DEM4_9HYPH</name>
<dbReference type="InterPro" id="IPR054491">
    <property type="entry name" value="MGH1-like_GH"/>
</dbReference>
<evidence type="ECO:0000313" key="4">
    <source>
        <dbReference type="Proteomes" id="UP001597373"/>
    </source>
</evidence>
<reference evidence="4" key="1">
    <citation type="journal article" date="2019" name="Int. J. Syst. Evol. Microbiol.">
        <title>The Global Catalogue of Microorganisms (GCM) 10K type strain sequencing project: providing services to taxonomists for standard genome sequencing and annotation.</title>
        <authorList>
            <consortium name="The Broad Institute Genomics Platform"/>
            <consortium name="The Broad Institute Genome Sequencing Center for Infectious Disease"/>
            <person name="Wu L."/>
            <person name="Ma J."/>
        </authorList>
    </citation>
    <scope>NUCLEOTIDE SEQUENCE [LARGE SCALE GENOMIC DNA]</scope>
    <source>
        <strain evidence="4">KCTC 23707</strain>
    </source>
</reference>
<feature type="domain" description="Putative glycogen debranching enzyme N-terminal" evidence="1">
    <location>
        <begin position="38"/>
        <end position="231"/>
    </location>
</feature>
<dbReference type="RefSeq" id="WP_345098431.1">
    <property type="nucleotide sequence ID" value="NZ_BAABGS010000016.1"/>
</dbReference>
<comment type="caution">
    <text evidence="3">The sequence shown here is derived from an EMBL/GenBank/DDBJ whole genome shotgun (WGS) entry which is preliminary data.</text>
</comment>
<dbReference type="Gene3D" id="1.50.10.10">
    <property type="match status" value="1"/>
</dbReference>
<evidence type="ECO:0000313" key="3">
    <source>
        <dbReference type="EMBL" id="MFD2258466.1"/>
    </source>
</evidence>